<accession>A0A9Q2ZUZ2</accession>
<name>A0A9Q2ZUZ2_9BURK</name>
<feature type="compositionally biased region" description="Low complexity" evidence="1">
    <location>
        <begin position="17"/>
        <end position="51"/>
    </location>
</feature>
<dbReference type="Proteomes" id="UP000783102">
    <property type="component" value="Unassembled WGS sequence"/>
</dbReference>
<protein>
    <submittedName>
        <fullName evidence="2">Uncharacterized protein</fullName>
    </submittedName>
</protein>
<evidence type="ECO:0000313" key="3">
    <source>
        <dbReference type="Proteomes" id="UP000783102"/>
    </source>
</evidence>
<reference evidence="2" key="1">
    <citation type="journal article" date="2021" name="Genome Biol. Evol.">
        <title>Continental-Scale Gene Flow Prevents Allopatric Divergence of Pelagic Freshwater Bacteria.</title>
        <authorList>
            <person name="Hoetzinger M."/>
            <person name="Pitt A."/>
            <person name="Huemer A."/>
            <person name="Hahn M.W."/>
        </authorList>
    </citation>
    <scope>NUCLEOTIDE SEQUENCE</scope>
    <source>
        <strain evidence="2">SM1-W8</strain>
    </source>
</reference>
<feature type="region of interest" description="Disordered" evidence="1">
    <location>
        <begin position="1"/>
        <end position="75"/>
    </location>
</feature>
<evidence type="ECO:0000256" key="1">
    <source>
        <dbReference type="SAM" id="MobiDB-lite"/>
    </source>
</evidence>
<feature type="compositionally biased region" description="Basic residues" evidence="1">
    <location>
        <begin position="1"/>
        <end position="12"/>
    </location>
</feature>
<dbReference type="AlphaFoldDB" id="A0A9Q2ZUZ2"/>
<organism evidence="2 3">
    <name type="scientific">Polynucleobacter paneuropaeus</name>
    <dbReference type="NCBI Taxonomy" id="2527775"/>
    <lineage>
        <taxon>Bacteria</taxon>
        <taxon>Pseudomonadati</taxon>
        <taxon>Pseudomonadota</taxon>
        <taxon>Betaproteobacteria</taxon>
        <taxon>Burkholderiales</taxon>
        <taxon>Burkholderiaceae</taxon>
        <taxon>Polynucleobacter</taxon>
    </lineage>
</organism>
<sequence>MATTKLKFKSKKPNPIASRASGSAASKKKTSALAPAKKTPIAAAAKAAMKPPKTKPSNDLPEASTKTIPKTDPKLEKNLAKKPLGGLDTPIRIFQIYYEAWQKELLDPNFAALDNSKGNSELLEFAVFEKLATTDYVKGAQLWGALSWRFTEKTGMSGSDWVKEISAHPGNDVYYCNPYPENEALFHNMWLHGDTRHPQFLALAQAVFQVTGLPVEELSSILSSEQFSAANYFVATPKFWAAYLPWVQKVMSVANKKLPPKVRDLMHSKGADEADLHKGATYVPFIVERLFPVFMKSEGKNLKGYKIALPERERELNVHVKLLREMKDVAHRTKSAWLAACWINYRNLYLTQVNGKEWCAKHLRNITPTEIKFS</sequence>
<gene>
    <name evidence="2" type="ORF">G6731_00150</name>
</gene>
<comment type="caution">
    <text evidence="2">The sequence shown here is derived from an EMBL/GenBank/DDBJ whole genome shotgun (WGS) entry which is preliminary data.</text>
</comment>
<dbReference type="EMBL" id="JAANEY010000001">
    <property type="protein sequence ID" value="MBT8550374.1"/>
    <property type="molecule type" value="Genomic_DNA"/>
</dbReference>
<proteinExistence type="predicted"/>
<evidence type="ECO:0000313" key="2">
    <source>
        <dbReference type="EMBL" id="MBT8550374.1"/>
    </source>
</evidence>